<proteinExistence type="predicted"/>
<keyword evidence="1" id="KW-0418">Kinase</keyword>
<sequence>MKHSAVARRLLKYCPSISEAASRTIAAPTPSSTP</sequence>
<reference evidence="1" key="1">
    <citation type="submission" date="2021-07" db="EMBL/GenBank/DDBJ databases">
        <authorList>
            <person name="Catto M.A."/>
            <person name="Jacobson A."/>
            <person name="Kennedy G."/>
            <person name="Labadie P."/>
            <person name="Hunt B.G."/>
            <person name="Srinivasan R."/>
        </authorList>
    </citation>
    <scope>NUCLEOTIDE SEQUENCE</scope>
    <source>
        <strain evidence="1">PL_HMW_Pooled</strain>
        <tissue evidence="1">Head</tissue>
    </source>
</reference>
<reference evidence="1" key="2">
    <citation type="journal article" date="2023" name="BMC Genomics">
        <title>Pest status, molecular evolution, and epigenetic factors derived from the genome assembly of Frankliniella fusca, a thysanopteran phytovirus vector.</title>
        <authorList>
            <person name="Catto M.A."/>
            <person name="Labadie P.E."/>
            <person name="Jacobson A.L."/>
            <person name="Kennedy G.G."/>
            <person name="Srinivasan R."/>
            <person name="Hunt B.G."/>
        </authorList>
    </citation>
    <scope>NUCLEOTIDE SEQUENCE</scope>
    <source>
        <strain evidence="1">PL_HMW_Pooled</strain>
    </source>
</reference>
<keyword evidence="2" id="KW-1185">Reference proteome</keyword>
<dbReference type="GO" id="GO:0016301">
    <property type="term" value="F:kinase activity"/>
    <property type="evidence" value="ECO:0007669"/>
    <property type="project" value="UniProtKB-KW"/>
</dbReference>
<dbReference type="AlphaFoldDB" id="A0AAE1L974"/>
<evidence type="ECO:0000313" key="1">
    <source>
        <dbReference type="EMBL" id="KAK3910925.1"/>
    </source>
</evidence>
<name>A0AAE1L974_9NEOP</name>
<dbReference type="EMBL" id="JAHWGI010000215">
    <property type="protein sequence ID" value="KAK3910925.1"/>
    <property type="molecule type" value="Genomic_DNA"/>
</dbReference>
<organism evidence="1 2">
    <name type="scientific">Frankliniella fusca</name>
    <dbReference type="NCBI Taxonomy" id="407009"/>
    <lineage>
        <taxon>Eukaryota</taxon>
        <taxon>Metazoa</taxon>
        <taxon>Ecdysozoa</taxon>
        <taxon>Arthropoda</taxon>
        <taxon>Hexapoda</taxon>
        <taxon>Insecta</taxon>
        <taxon>Pterygota</taxon>
        <taxon>Neoptera</taxon>
        <taxon>Paraneoptera</taxon>
        <taxon>Thysanoptera</taxon>
        <taxon>Terebrantia</taxon>
        <taxon>Thripoidea</taxon>
        <taxon>Thripidae</taxon>
        <taxon>Frankliniella</taxon>
    </lineage>
</organism>
<accession>A0AAE1L974</accession>
<keyword evidence="1" id="KW-0808">Transferase</keyword>
<evidence type="ECO:0000313" key="2">
    <source>
        <dbReference type="Proteomes" id="UP001219518"/>
    </source>
</evidence>
<protein>
    <submittedName>
        <fullName evidence="1">Guanylate kinase</fullName>
    </submittedName>
</protein>
<gene>
    <name evidence="1" type="ORF">KUF71_020629</name>
</gene>
<dbReference type="Proteomes" id="UP001219518">
    <property type="component" value="Unassembled WGS sequence"/>
</dbReference>
<comment type="caution">
    <text evidence="1">The sequence shown here is derived from an EMBL/GenBank/DDBJ whole genome shotgun (WGS) entry which is preliminary data.</text>
</comment>